<accession>A0A7X6R270</accession>
<evidence type="ECO:0000259" key="1">
    <source>
        <dbReference type="Pfam" id="PF00561"/>
    </source>
</evidence>
<sequence length="409" mass="44169">MAEMSLTLHDVTLRATVTGTGPTVLLLHAGEERREVWAPVTEGMTECGLRTVAFDLRGHGESSGRATTLRAIADDVIEMVAREPAPIVVVGASLGGFAAVTALAERSVAQRVAGLVLVDVVPDLDADRARRWLDDHGLLARNSQLADDILASRSELHAIVAASDLPILLVRGGPRSPLGDADVDRLRTANRRVTVTRVPDAGHLVARDAPGELARIVSAHATKWLGTDDVVRRAFELQRTLGAERIGHPGGTLFEHLRRVHALTVEWNAAPRTRLASICHASYGTDGFRHALLPTMDDQQLRHVIGPDAAALVYLYGACDRRRTYRELGRRPLPVIDRFTGGSKTIEGTELRDFAVLTIVNELDIARHAQPPPSIRSDIRDLLTALATYAPDEAAVALADDALARADAE</sequence>
<dbReference type="InterPro" id="IPR049202">
    <property type="entry name" value="DUF6817"/>
</dbReference>
<dbReference type="InterPro" id="IPR029058">
    <property type="entry name" value="AB_hydrolase_fold"/>
</dbReference>
<organism evidence="3 4">
    <name type="scientific">Nocardia gamkensis</name>
    <dbReference type="NCBI Taxonomy" id="352869"/>
    <lineage>
        <taxon>Bacteria</taxon>
        <taxon>Bacillati</taxon>
        <taxon>Actinomycetota</taxon>
        <taxon>Actinomycetes</taxon>
        <taxon>Mycobacteriales</taxon>
        <taxon>Nocardiaceae</taxon>
        <taxon>Nocardia</taxon>
    </lineage>
</organism>
<keyword evidence="3" id="KW-0378">Hydrolase</keyword>
<dbReference type="Proteomes" id="UP000540698">
    <property type="component" value="Unassembled WGS sequence"/>
</dbReference>
<evidence type="ECO:0000313" key="4">
    <source>
        <dbReference type="Proteomes" id="UP000540698"/>
    </source>
</evidence>
<evidence type="ECO:0000313" key="3">
    <source>
        <dbReference type="EMBL" id="NKY25946.1"/>
    </source>
</evidence>
<feature type="domain" description="DUF6817" evidence="2">
    <location>
        <begin position="239"/>
        <end position="321"/>
    </location>
</feature>
<protein>
    <submittedName>
        <fullName evidence="3">Alpha/beta fold hydrolase</fullName>
    </submittedName>
</protein>
<evidence type="ECO:0000259" key="2">
    <source>
        <dbReference type="Pfam" id="PF20680"/>
    </source>
</evidence>
<name>A0A7X6R270_9NOCA</name>
<dbReference type="GO" id="GO:0016787">
    <property type="term" value="F:hydrolase activity"/>
    <property type="evidence" value="ECO:0007669"/>
    <property type="project" value="UniProtKB-KW"/>
</dbReference>
<feature type="domain" description="AB hydrolase-1" evidence="1">
    <location>
        <begin position="22"/>
        <end position="127"/>
    </location>
</feature>
<dbReference type="Gene3D" id="3.40.50.1820">
    <property type="entry name" value="alpha/beta hydrolase"/>
    <property type="match status" value="2"/>
</dbReference>
<comment type="caution">
    <text evidence="3">The sequence shown here is derived from an EMBL/GenBank/DDBJ whole genome shotgun (WGS) entry which is preliminary data.</text>
</comment>
<keyword evidence="4" id="KW-1185">Reference proteome</keyword>
<dbReference type="AlphaFoldDB" id="A0A7X6R270"/>
<dbReference type="InterPro" id="IPR050266">
    <property type="entry name" value="AB_hydrolase_sf"/>
</dbReference>
<gene>
    <name evidence="3" type="ORF">HGB38_06890</name>
</gene>
<dbReference type="PANTHER" id="PTHR43798">
    <property type="entry name" value="MONOACYLGLYCEROL LIPASE"/>
    <property type="match status" value="1"/>
</dbReference>
<dbReference type="EMBL" id="JAAXOS010000003">
    <property type="protein sequence ID" value="NKY25946.1"/>
    <property type="molecule type" value="Genomic_DNA"/>
</dbReference>
<reference evidence="3 4" key="1">
    <citation type="submission" date="2020-04" db="EMBL/GenBank/DDBJ databases">
        <title>MicrobeNet Type strains.</title>
        <authorList>
            <person name="Nicholson A.C."/>
        </authorList>
    </citation>
    <scope>NUCLEOTIDE SEQUENCE [LARGE SCALE GENOMIC DNA]</scope>
    <source>
        <strain evidence="3 4">DSM 44956</strain>
    </source>
</reference>
<dbReference type="Pfam" id="PF20680">
    <property type="entry name" value="DUF6817"/>
    <property type="match status" value="1"/>
</dbReference>
<dbReference type="SUPFAM" id="SSF53474">
    <property type="entry name" value="alpha/beta-Hydrolases"/>
    <property type="match status" value="1"/>
</dbReference>
<dbReference type="Pfam" id="PF00561">
    <property type="entry name" value="Abhydrolase_1"/>
    <property type="match status" value="1"/>
</dbReference>
<dbReference type="InterPro" id="IPR000073">
    <property type="entry name" value="AB_hydrolase_1"/>
</dbReference>
<proteinExistence type="predicted"/>
<dbReference type="RefSeq" id="WP_062974453.1">
    <property type="nucleotide sequence ID" value="NZ_JAAXOS010000003.1"/>
</dbReference>